<protein>
    <recommendedName>
        <fullName evidence="3">IPT/TIG domain-containing protein</fullName>
    </recommendedName>
</protein>
<evidence type="ECO:0000313" key="2">
    <source>
        <dbReference type="Proteomes" id="UP000295292"/>
    </source>
</evidence>
<proteinExistence type="predicted"/>
<dbReference type="AlphaFoldDB" id="A0A4V3DE80"/>
<comment type="caution">
    <text evidence="1">The sequence shown here is derived from an EMBL/GenBank/DDBJ whole genome shotgun (WGS) entry which is preliminary data.</text>
</comment>
<gene>
    <name evidence="1" type="ORF">CLV99_1604</name>
</gene>
<dbReference type="Proteomes" id="UP000295292">
    <property type="component" value="Unassembled WGS sequence"/>
</dbReference>
<dbReference type="Gene3D" id="2.60.40.10">
    <property type="entry name" value="Immunoglobulins"/>
    <property type="match status" value="1"/>
</dbReference>
<dbReference type="EMBL" id="SNYV01000011">
    <property type="protein sequence ID" value="TDQ80149.1"/>
    <property type="molecule type" value="Genomic_DNA"/>
</dbReference>
<evidence type="ECO:0008006" key="3">
    <source>
        <dbReference type="Google" id="ProtNLM"/>
    </source>
</evidence>
<dbReference type="InterPro" id="IPR013783">
    <property type="entry name" value="Ig-like_fold"/>
</dbReference>
<evidence type="ECO:0000313" key="1">
    <source>
        <dbReference type="EMBL" id="TDQ80149.1"/>
    </source>
</evidence>
<dbReference type="PROSITE" id="PS51257">
    <property type="entry name" value="PROKAR_LIPOPROTEIN"/>
    <property type="match status" value="1"/>
</dbReference>
<accession>A0A4V3DE80</accession>
<sequence length="207" mass="23613">MIVSCNKWMWIVLVIVFYACESKKEQFLPSPIIDTAIVKGGELTLQVRYFNLYDRSKNQIEIDGEVVSYEIVRERGNLFVVSMNEDIFNDYTFARMITFSNSFGSTQKQIFSPEYPIIKEIIPARAYPGDTITIEGDHLHFKKDLSILFPTSNGDYIVGKIVDGDNYTLKIIVPENAVSGSLLYRNRLGKSDKFMGLLTADLEIKVK</sequence>
<keyword evidence="2" id="KW-1185">Reference proteome</keyword>
<name>A0A4V3DE80_9SPHI</name>
<reference evidence="1 2" key="1">
    <citation type="submission" date="2019-03" db="EMBL/GenBank/DDBJ databases">
        <title>Genomic Encyclopedia of Archaeal and Bacterial Type Strains, Phase II (KMG-II): from individual species to whole genera.</title>
        <authorList>
            <person name="Goeker M."/>
        </authorList>
    </citation>
    <scope>NUCLEOTIDE SEQUENCE [LARGE SCALE GENOMIC DNA]</scope>
    <source>
        <strain evidence="1 2">DSM 28353</strain>
    </source>
</reference>
<organism evidence="1 2">
    <name type="scientific">Sphingobacterium yanglingense</name>
    <dbReference type="NCBI Taxonomy" id="1437280"/>
    <lineage>
        <taxon>Bacteria</taxon>
        <taxon>Pseudomonadati</taxon>
        <taxon>Bacteroidota</taxon>
        <taxon>Sphingobacteriia</taxon>
        <taxon>Sphingobacteriales</taxon>
        <taxon>Sphingobacteriaceae</taxon>
        <taxon>Sphingobacterium</taxon>
    </lineage>
</organism>